<proteinExistence type="predicted"/>
<dbReference type="OMA" id="TYRWHRT"/>
<dbReference type="OrthoDB" id="4941301at2759"/>
<dbReference type="eggNOG" id="ENOG502SJYB">
    <property type="taxonomic scope" value="Eukaryota"/>
</dbReference>
<dbReference type="InterPro" id="IPR057684">
    <property type="entry name" value="DUF7924"/>
</dbReference>
<evidence type="ECO:0000256" key="1">
    <source>
        <dbReference type="SAM" id="MobiDB-lite"/>
    </source>
</evidence>
<feature type="region of interest" description="Disordered" evidence="1">
    <location>
        <begin position="98"/>
        <end position="131"/>
    </location>
</feature>
<dbReference type="EMBL" id="GL698539">
    <property type="protein sequence ID" value="EFY86789.1"/>
    <property type="molecule type" value="Genomic_DNA"/>
</dbReference>
<evidence type="ECO:0000259" key="2">
    <source>
        <dbReference type="Pfam" id="PF25545"/>
    </source>
</evidence>
<feature type="compositionally biased region" description="Basic residues" evidence="1">
    <location>
        <begin position="1"/>
        <end position="11"/>
    </location>
</feature>
<accession>E9EBE5</accession>
<dbReference type="Proteomes" id="UP000002499">
    <property type="component" value="Unassembled WGS sequence"/>
</dbReference>
<name>E9EBE5_METAQ</name>
<feature type="domain" description="DUF7924" evidence="2">
    <location>
        <begin position="223"/>
        <end position="379"/>
    </location>
</feature>
<dbReference type="AlphaFoldDB" id="E9EBE5"/>
<organism evidence="4">
    <name type="scientific">Metarhizium acridum (strain CQMa 102)</name>
    <dbReference type="NCBI Taxonomy" id="655827"/>
    <lineage>
        <taxon>Eukaryota</taxon>
        <taxon>Fungi</taxon>
        <taxon>Dikarya</taxon>
        <taxon>Ascomycota</taxon>
        <taxon>Pezizomycotina</taxon>
        <taxon>Sordariomycetes</taxon>
        <taxon>Hypocreomycetidae</taxon>
        <taxon>Hypocreales</taxon>
        <taxon>Clavicipitaceae</taxon>
        <taxon>Metarhizium</taxon>
    </lineage>
</organism>
<dbReference type="HOGENOM" id="CLU_023878_1_1_1"/>
<dbReference type="Pfam" id="PF25545">
    <property type="entry name" value="DUF7924"/>
    <property type="match status" value="1"/>
</dbReference>
<reference evidence="3 4" key="1">
    <citation type="journal article" date="2011" name="PLoS Genet.">
        <title>Genome sequencing and comparative transcriptomics of the model entomopathogenic fungi Metarhizium anisopliae and M. acridum.</title>
        <authorList>
            <person name="Gao Q."/>
            <person name="Jin K."/>
            <person name="Ying S.H."/>
            <person name="Zhang Y."/>
            <person name="Xiao G."/>
            <person name="Shang Y."/>
            <person name="Duan Z."/>
            <person name="Hu X."/>
            <person name="Xie X.Q."/>
            <person name="Zhou G."/>
            <person name="Peng G."/>
            <person name="Luo Z."/>
            <person name="Huang W."/>
            <person name="Wang B."/>
            <person name="Fang W."/>
            <person name="Wang S."/>
            <person name="Zhong Y."/>
            <person name="Ma L.J."/>
            <person name="St Leger R.J."/>
            <person name="Zhao G.P."/>
            <person name="Pei Y."/>
            <person name="Feng M.G."/>
            <person name="Xia Y."/>
            <person name="Wang C."/>
        </authorList>
    </citation>
    <scope>NUCLEOTIDE SEQUENCE [LARGE SCALE GENOMIC DNA]</scope>
    <source>
        <strain evidence="3 4">CQMa 102</strain>
    </source>
</reference>
<feature type="compositionally biased region" description="Polar residues" evidence="1">
    <location>
        <begin position="117"/>
        <end position="128"/>
    </location>
</feature>
<dbReference type="InParanoid" id="E9EBE5"/>
<feature type="region of interest" description="Disordered" evidence="1">
    <location>
        <begin position="1"/>
        <end position="25"/>
    </location>
</feature>
<dbReference type="KEGG" id="maw:19251504"/>
<protein>
    <recommendedName>
        <fullName evidence="2">DUF7924 domain-containing protein</fullName>
    </recommendedName>
</protein>
<evidence type="ECO:0000313" key="4">
    <source>
        <dbReference type="Proteomes" id="UP000002499"/>
    </source>
</evidence>
<feature type="compositionally biased region" description="Low complexity" evidence="1">
    <location>
        <begin position="102"/>
        <end position="116"/>
    </location>
</feature>
<gene>
    <name evidence="3" type="ORF">MAC_07193</name>
</gene>
<keyword evidence="4" id="KW-1185">Reference proteome</keyword>
<evidence type="ECO:0000313" key="3">
    <source>
        <dbReference type="EMBL" id="EFY86789.1"/>
    </source>
</evidence>
<dbReference type="GeneID" id="19251504"/>
<sequence>MSRPQNQKRPRVNQSKPPSKKAKLTRERNFSLEFWDNLSKVWLTPRALRELDRQNKTQPWPKFPVPKLHPTQLAQFARHGGPDLCYLRGYTERNSLTEDISSSRSLTSQSRQTRSTNATSVGTRTKSSAYGKEFQQHLTDYNIYRADYDYDDDAPEPKNLAQIHQELTVERASLSPSQFTPSAFRDFKQRNAQATFKKDVMRTIIPMISGNSSIHNQQDVRFTKLKPMTNQNAVKPQPDFFDGARLGDLTQKVRNDQAILSTGIPTKHPSVPVEPNFFLEVKGPNGNAAVAQRQACYDGAYGARAMHALQNYHDEPIYDGNAYTYSSTYHDGNLKLYAHHVTAPAAPEGRPEYHMTQINGWQMTGNIHTFRRGATAFRNARDYAERHRNSFIRAANAIPIQGTTVTQADLVETKEEVSGPLGLHPSEDNTVYTAWQDADYALQQQIADSSRSLTAADR</sequence>